<dbReference type="AlphaFoldDB" id="A0AAW9R184"/>
<sequence>MKHRYRLLLAFVMAIALTVLPVLPLGSQTKPAANPAKPVAVATDATYTKVPCDRVSEVPGENKRDDPLTLLLGDSLFASGTQEGKDYECGYLTVPEVHSQQRGKQIQVAIAIVKSTNPKPSEPLILFQGGPGGSSLDIFPRLLSNPDDRSVQKLRAQRDLIAFDKRGNRYSRPRLNCPEYKELESEETPEGNAKELASLKACRDRLTREGVNLAAFNSVESAHDVAALAKALGYKRVNLYGVSYGTELVQNVMRQHPDIIRSVILDGIVPVEPSLESQYGVILDRLITQVDAACAADPDCKAIYPDVKGTFIATHDRLKRTPGSVKLFSGKGQTKTLKITADDFSSVLFQIAYGSGAPFVLPALIYQAKEGNFTLVAPFLYLSMLEGGGITQGTYYSVKCSEDVPYAGDLEVKGLPAFARDWGGKELKSEVDKCKVWDVPALDPSAREPVISDTPALLLNGRFDPITPPIFGRSVAKGLRNHFFVEFPANGHGAIGTPCTHSIMAEFLADPNQAPNTACVNEQKVQFITEKNTLIAPGTRWLGQSLFDLRWRTILQRVVLLVLLILFPVVWLGMMLVAWLRRRSSGKTSPPVPVGARWAPWPGVLLAVLGLGWILVQGYEVGTTLFYFGYGDYSYEQLLVGIDRRYAWIYFLPIGIALLSIGMLIFAILSWKRSYWDKARRFYYSFTAGVAIVYTGFLAVAGQLTVFW</sequence>
<feature type="transmembrane region" description="Helical" evidence="1">
    <location>
        <begin position="683"/>
        <end position="706"/>
    </location>
</feature>
<dbReference type="PANTHER" id="PTHR43798">
    <property type="entry name" value="MONOACYLGLYCEROL LIPASE"/>
    <property type="match status" value="1"/>
</dbReference>
<dbReference type="InterPro" id="IPR000073">
    <property type="entry name" value="AB_hydrolase_1"/>
</dbReference>
<keyword evidence="3" id="KW-0378">Hydrolase</keyword>
<reference evidence="3 4" key="1">
    <citation type="submission" date="2024-01" db="EMBL/GenBank/DDBJ databases">
        <title>Genomic insights into the taxonomy and metabolism of the cyanobacterium Pannus brasiliensis CCIBt3594.</title>
        <authorList>
            <person name="Machado M."/>
            <person name="Botero N.B."/>
            <person name="Andreote A.P.D."/>
            <person name="Feitosa A.M.T."/>
            <person name="Popin R."/>
            <person name="Sivonen K."/>
            <person name="Fiore M.F."/>
        </authorList>
    </citation>
    <scope>NUCLEOTIDE SEQUENCE [LARGE SCALE GENOMIC DNA]</scope>
    <source>
        <strain evidence="3 4">CCIBt3594</strain>
    </source>
</reference>
<dbReference type="Gene3D" id="3.40.50.1820">
    <property type="entry name" value="alpha/beta hydrolase"/>
    <property type="match status" value="2"/>
</dbReference>
<feature type="transmembrane region" description="Helical" evidence="1">
    <location>
        <begin position="648"/>
        <end position="671"/>
    </location>
</feature>
<dbReference type="SUPFAM" id="SSF53474">
    <property type="entry name" value="alpha/beta-Hydrolases"/>
    <property type="match status" value="1"/>
</dbReference>
<comment type="caution">
    <text evidence="3">The sequence shown here is derived from an EMBL/GenBank/DDBJ whole genome shotgun (WGS) entry which is preliminary data.</text>
</comment>
<dbReference type="GO" id="GO:0016787">
    <property type="term" value="F:hydrolase activity"/>
    <property type="evidence" value="ECO:0007669"/>
    <property type="project" value="UniProtKB-KW"/>
</dbReference>
<keyword evidence="1" id="KW-0472">Membrane</keyword>
<keyword evidence="4" id="KW-1185">Reference proteome</keyword>
<dbReference type="EMBL" id="JBAFSM010000084">
    <property type="protein sequence ID" value="MEG3440258.1"/>
    <property type="molecule type" value="Genomic_DNA"/>
</dbReference>
<dbReference type="PANTHER" id="PTHR43798:SF27">
    <property type="entry name" value="HYDROLASE ALPHA_BETA HYDROLASE FOLD FAMILY"/>
    <property type="match status" value="1"/>
</dbReference>
<dbReference type="InterPro" id="IPR050266">
    <property type="entry name" value="AB_hydrolase_sf"/>
</dbReference>
<dbReference type="GO" id="GO:0016020">
    <property type="term" value="C:membrane"/>
    <property type="evidence" value="ECO:0007669"/>
    <property type="project" value="TreeGrafter"/>
</dbReference>
<organism evidence="3 4">
    <name type="scientific">Pannus brasiliensis CCIBt3594</name>
    <dbReference type="NCBI Taxonomy" id="1427578"/>
    <lineage>
        <taxon>Bacteria</taxon>
        <taxon>Bacillati</taxon>
        <taxon>Cyanobacteriota</taxon>
        <taxon>Cyanophyceae</taxon>
        <taxon>Oscillatoriophycideae</taxon>
        <taxon>Chroococcales</taxon>
        <taxon>Microcystaceae</taxon>
        <taxon>Pannus</taxon>
    </lineage>
</organism>
<evidence type="ECO:0000259" key="2">
    <source>
        <dbReference type="Pfam" id="PF00561"/>
    </source>
</evidence>
<feature type="transmembrane region" description="Helical" evidence="1">
    <location>
        <begin position="558"/>
        <end position="580"/>
    </location>
</feature>
<feature type="domain" description="AB hydrolase-1" evidence="2">
    <location>
        <begin position="123"/>
        <end position="494"/>
    </location>
</feature>
<gene>
    <name evidence="3" type="ORF">V0288_24235</name>
</gene>
<dbReference type="Pfam" id="PF00561">
    <property type="entry name" value="Abhydrolase_1"/>
    <property type="match status" value="1"/>
</dbReference>
<evidence type="ECO:0000313" key="4">
    <source>
        <dbReference type="Proteomes" id="UP001328733"/>
    </source>
</evidence>
<accession>A0AAW9R184</accession>
<dbReference type="Proteomes" id="UP001328733">
    <property type="component" value="Unassembled WGS sequence"/>
</dbReference>
<keyword evidence="1" id="KW-0812">Transmembrane</keyword>
<name>A0AAW9R184_9CHRO</name>
<evidence type="ECO:0000256" key="1">
    <source>
        <dbReference type="SAM" id="Phobius"/>
    </source>
</evidence>
<proteinExistence type="predicted"/>
<feature type="transmembrane region" description="Helical" evidence="1">
    <location>
        <begin position="601"/>
        <end position="628"/>
    </location>
</feature>
<keyword evidence="1" id="KW-1133">Transmembrane helix</keyword>
<protein>
    <submittedName>
        <fullName evidence="3">Alpha/beta hydrolase</fullName>
    </submittedName>
</protein>
<dbReference type="InterPro" id="IPR029058">
    <property type="entry name" value="AB_hydrolase_fold"/>
</dbReference>
<evidence type="ECO:0000313" key="3">
    <source>
        <dbReference type="EMBL" id="MEG3440258.1"/>
    </source>
</evidence>
<dbReference type="RefSeq" id="WP_332867727.1">
    <property type="nucleotide sequence ID" value="NZ_JBAFSM010000084.1"/>
</dbReference>